<evidence type="ECO:0000313" key="4">
    <source>
        <dbReference type="Proteomes" id="UP000694865"/>
    </source>
</evidence>
<evidence type="ECO:0000256" key="2">
    <source>
        <dbReference type="ARBA" id="ARBA00023163"/>
    </source>
</evidence>
<dbReference type="Pfam" id="PF01193">
    <property type="entry name" value="RNA_pol_L"/>
    <property type="match status" value="1"/>
</dbReference>
<dbReference type="Proteomes" id="UP000694865">
    <property type="component" value="Unplaced"/>
</dbReference>
<evidence type="ECO:0000313" key="5">
    <source>
        <dbReference type="RefSeq" id="XP_006812826.1"/>
    </source>
</evidence>
<dbReference type="SUPFAM" id="SSF55257">
    <property type="entry name" value="RBP11-like subunits of RNA polymerase"/>
    <property type="match status" value="1"/>
</dbReference>
<gene>
    <name evidence="5" type="primary">LOC102806267</name>
</gene>
<feature type="non-terminal residue" evidence="5">
    <location>
        <position position="81"/>
    </location>
</feature>
<dbReference type="InterPro" id="IPR036603">
    <property type="entry name" value="RBP11-like"/>
</dbReference>
<dbReference type="Gene3D" id="3.30.1360.10">
    <property type="entry name" value="RNA polymerase, RBP11-like subunit"/>
    <property type="match status" value="1"/>
</dbReference>
<dbReference type="InterPro" id="IPR011263">
    <property type="entry name" value="DNA-dir_RNA_pol_RpoA/D/Rpb3"/>
</dbReference>
<dbReference type="PANTHER" id="PTHR11800:SF13">
    <property type="entry name" value="DNA-DIRECTED RNA POLYMERASES I AND III SUBUNIT RPAC1"/>
    <property type="match status" value="1"/>
</dbReference>
<keyword evidence="1" id="KW-0240">DNA-directed RNA polymerase</keyword>
<dbReference type="GeneID" id="102806267"/>
<sequence length="81" mass="9400">MSARIDDRRTRVCLDEHSVKDVHSSDFPGSYDGYDDSWSQEYFEKQFKIEVLSLSETEMEFDMIGIDAAVANAFRRILLSE</sequence>
<dbReference type="InterPro" id="IPR050518">
    <property type="entry name" value="Rpo3/RPB3_RNA_Pol_subunit"/>
</dbReference>
<dbReference type="PANTHER" id="PTHR11800">
    <property type="entry name" value="DNA-DIRECTED RNA POLYMERASE"/>
    <property type="match status" value="1"/>
</dbReference>
<feature type="domain" description="DNA-directed RNA polymerase RpoA/D/Rpb3-type" evidence="3">
    <location>
        <begin position="60"/>
        <end position="81"/>
    </location>
</feature>
<reference evidence="5" key="1">
    <citation type="submission" date="2025-08" db="UniProtKB">
        <authorList>
            <consortium name="RefSeq"/>
        </authorList>
    </citation>
    <scope>IDENTIFICATION</scope>
    <source>
        <tissue evidence="5">Testes</tissue>
    </source>
</reference>
<name>A0ABM0LYI5_SACKO</name>
<evidence type="ECO:0000259" key="3">
    <source>
        <dbReference type="Pfam" id="PF01193"/>
    </source>
</evidence>
<accession>A0ABM0LYI5</accession>
<dbReference type="RefSeq" id="XP_006812826.1">
    <property type="nucleotide sequence ID" value="XM_006812763.1"/>
</dbReference>
<proteinExistence type="predicted"/>
<evidence type="ECO:0000256" key="1">
    <source>
        <dbReference type="ARBA" id="ARBA00022478"/>
    </source>
</evidence>
<keyword evidence="2" id="KW-0804">Transcription</keyword>
<protein>
    <submittedName>
        <fullName evidence="5">DNA-directed RNA polymerases I and III subunit RPAC1-like</fullName>
    </submittedName>
</protein>
<organism evidence="4 5">
    <name type="scientific">Saccoglossus kowalevskii</name>
    <name type="common">Acorn worm</name>
    <dbReference type="NCBI Taxonomy" id="10224"/>
    <lineage>
        <taxon>Eukaryota</taxon>
        <taxon>Metazoa</taxon>
        <taxon>Hemichordata</taxon>
        <taxon>Enteropneusta</taxon>
        <taxon>Harrimaniidae</taxon>
        <taxon>Saccoglossus</taxon>
    </lineage>
</organism>
<keyword evidence="4" id="KW-1185">Reference proteome</keyword>